<gene>
    <name evidence="2" type="ORF">SNE40_002412</name>
</gene>
<evidence type="ECO:0000256" key="1">
    <source>
        <dbReference type="SAM" id="MobiDB-lite"/>
    </source>
</evidence>
<feature type="region of interest" description="Disordered" evidence="1">
    <location>
        <begin position="1"/>
        <end position="23"/>
    </location>
</feature>
<organism evidence="2 3">
    <name type="scientific">Patella caerulea</name>
    <name type="common">Rayed Mediterranean limpet</name>
    <dbReference type="NCBI Taxonomy" id="87958"/>
    <lineage>
        <taxon>Eukaryota</taxon>
        <taxon>Metazoa</taxon>
        <taxon>Spiralia</taxon>
        <taxon>Lophotrochozoa</taxon>
        <taxon>Mollusca</taxon>
        <taxon>Gastropoda</taxon>
        <taxon>Patellogastropoda</taxon>
        <taxon>Patelloidea</taxon>
        <taxon>Patellidae</taxon>
        <taxon>Patella</taxon>
    </lineage>
</organism>
<proteinExistence type="predicted"/>
<comment type="caution">
    <text evidence="2">The sequence shown here is derived from an EMBL/GenBank/DDBJ whole genome shotgun (WGS) entry which is preliminary data.</text>
</comment>
<dbReference type="AlphaFoldDB" id="A0AAN8Q7F3"/>
<dbReference type="EMBL" id="JAZGQO010000002">
    <property type="protein sequence ID" value="KAK6190577.1"/>
    <property type="molecule type" value="Genomic_DNA"/>
</dbReference>
<evidence type="ECO:0000313" key="2">
    <source>
        <dbReference type="EMBL" id="KAK6190577.1"/>
    </source>
</evidence>
<protein>
    <submittedName>
        <fullName evidence="2">Uncharacterized protein</fullName>
    </submittedName>
</protein>
<dbReference type="Proteomes" id="UP001347796">
    <property type="component" value="Unassembled WGS sequence"/>
</dbReference>
<sequence length="249" mass="29355">MDITNTKTTETEENNNFIDRQQTENENVNGTLSRLDTQNCDEVDNCADIMQARDFEVVKAHYVGKRVLLSAHSKVTKTMTVRNRRVELVEDPKPDDYFKVFQKINKKDGAEEDYFVVCFTKRIEGKRYCISPDIRCFQDQPDRIDLMLHELPASWEKTAKHIPKDQHRLWFKYTSELSNGDETIFQSFYSDKYYLRVSDSVDSIYLERQVHEGRLSDHFKFSYYPKAKNNLEKSPIKEESTCHCTCVIM</sequence>
<accession>A0AAN8Q7F3</accession>
<name>A0AAN8Q7F3_PATCE</name>
<keyword evidence="3" id="KW-1185">Reference proteome</keyword>
<reference evidence="2 3" key="1">
    <citation type="submission" date="2024-01" db="EMBL/GenBank/DDBJ databases">
        <title>The genome of the rayed Mediterranean limpet Patella caerulea (Linnaeus, 1758).</title>
        <authorList>
            <person name="Anh-Thu Weber A."/>
            <person name="Halstead-Nussloch G."/>
        </authorList>
    </citation>
    <scope>NUCLEOTIDE SEQUENCE [LARGE SCALE GENOMIC DNA]</scope>
    <source>
        <strain evidence="2">AATW-2023a</strain>
        <tissue evidence="2">Whole specimen</tissue>
    </source>
</reference>
<evidence type="ECO:0000313" key="3">
    <source>
        <dbReference type="Proteomes" id="UP001347796"/>
    </source>
</evidence>